<reference evidence="1 2" key="1">
    <citation type="submission" date="2012-08" db="EMBL/GenBank/DDBJ databases">
        <title>Oryza genome evolution.</title>
        <authorList>
            <person name="Wing R.A."/>
        </authorList>
    </citation>
    <scope>NUCLEOTIDE SEQUENCE</scope>
</reference>
<dbReference type="EnsemblPlants" id="LPERR11G09120.1">
    <property type="protein sequence ID" value="LPERR11G09120.1"/>
    <property type="gene ID" value="LPERR11G09120"/>
</dbReference>
<proteinExistence type="predicted"/>
<dbReference type="Gramene" id="LPERR11G09120.1">
    <property type="protein sequence ID" value="LPERR11G09120.1"/>
    <property type="gene ID" value="LPERR11G09120"/>
</dbReference>
<evidence type="ECO:0000313" key="1">
    <source>
        <dbReference type="EnsemblPlants" id="LPERR11G09120.1"/>
    </source>
</evidence>
<dbReference type="HOGENOM" id="CLU_2472309_0_0_1"/>
<protein>
    <submittedName>
        <fullName evidence="1">Uncharacterized protein</fullName>
    </submittedName>
</protein>
<reference evidence="1" key="3">
    <citation type="submission" date="2015-04" db="UniProtKB">
        <authorList>
            <consortium name="EnsemblPlants"/>
        </authorList>
    </citation>
    <scope>IDENTIFICATION</scope>
</reference>
<evidence type="ECO:0000313" key="2">
    <source>
        <dbReference type="Proteomes" id="UP000032180"/>
    </source>
</evidence>
<dbReference type="AlphaFoldDB" id="A0A0D9XRG8"/>
<reference evidence="2" key="2">
    <citation type="submission" date="2013-12" db="EMBL/GenBank/DDBJ databases">
        <authorList>
            <person name="Yu Y."/>
            <person name="Lee S."/>
            <person name="de Baynast K."/>
            <person name="Wissotski M."/>
            <person name="Liu L."/>
            <person name="Talag J."/>
            <person name="Goicoechea J."/>
            <person name="Angelova A."/>
            <person name="Jetty R."/>
            <person name="Kudrna D."/>
            <person name="Golser W."/>
            <person name="Rivera L."/>
            <person name="Zhang J."/>
            <person name="Wing R."/>
        </authorList>
    </citation>
    <scope>NUCLEOTIDE SEQUENCE</scope>
</reference>
<accession>A0A0D9XRG8</accession>
<name>A0A0D9XRG8_9ORYZ</name>
<keyword evidence="2" id="KW-1185">Reference proteome</keyword>
<dbReference type="Proteomes" id="UP000032180">
    <property type="component" value="Chromosome 11"/>
</dbReference>
<sequence length="88" mass="10181">MTMKTMVLYFGLAVRRADFLPMMQLTDEVVYAVTIDPTVHKQFAFTATIDRMSASSHLSSHRSSFLLPPPPPRTNREFFLTRYLDLVR</sequence>
<organism evidence="1 2">
    <name type="scientific">Leersia perrieri</name>
    <dbReference type="NCBI Taxonomy" id="77586"/>
    <lineage>
        <taxon>Eukaryota</taxon>
        <taxon>Viridiplantae</taxon>
        <taxon>Streptophyta</taxon>
        <taxon>Embryophyta</taxon>
        <taxon>Tracheophyta</taxon>
        <taxon>Spermatophyta</taxon>
        <taxon>Magnoliopsida</taxon>
        <taxon>Liliopsida</taxon>
        <taxon>Poales</taxon>
        <taxon>Poaceae</taxon>
        <taxon>BOP clade</taxon>
        <taxon>Oryzoideae</taxon>
        <taxon>Oryzeae</taxon>
        <taxon>Oryzinae</taxon>
        <taxon>Leersia</taxon>
    </lineage>
</organism>